<evidence type="ECO:0000313" key="10">
    <source>
        <dbReference type="EMBL" id="OEF96027.1"/>
    </source>
</evidence>
<dbReference type="GO" id="GO:0006220">
    <property type="term" value="P:pyrimidine nucleotide metabolic process"/>
    <property type="evidence" value="ECO:0007669"/>
    <property type="project" value="UniProtKB-UniRule"/>
</dbReference>
<evidence type="ECO:0000256" key="8">
    <source>
        <dbReference type="HAMAP-Rule" id="MF_00238"/>
    </source>
</evidence>
<reference evidence="10 11" key="1">
    <citation type="submission" date="2016-09" db="EMBL/GenBank/DDBJ databases">
        <title>Draft genome sequence for the type strain of Desulfuribacillus alkaliarsenatis AHT28, an obligately anaerobic, sulfidogenic bacterium isolated from Russian soda lake sediments.</title>
        <authorList>
            <person name="Abin C.A."/>
            <person name="Hollibaugh J.T."/>
        </authorList>
    </citation>
    <scope>NUCLEOTIDE SEQUENCE [LARGE SCALE GENOMIC DNA]</scope>
    <source>
        <strain evidence="10 11">AHT28</strain>
    </source>
</reference>
<accession>A0A1E5FZM2</accession>
<feature type="binding site" evidence="8">
    <location>
        <begin position="11"/>
        <end position="19"/>
    </location>
    <ligand>
        <name>ATP</name>
        <dbReference type="ChEBI" id="CHEBI:30616"/>
    </ligand>
</feature>
<dbReference type="RefSeq" id="WP_069643947.1">
    <property type="nucleotide sequence ID" value="NZ_MIJE01000033.1"/>
</dbReference>
<evidence type="ECO:0000256" key="2">
    <source>
        <dbReference type="ARBA" id="ARBA00022679"/>
    </source>
</evidence>
<dbReference type="OrthoDB" id="9807434at2"/>
<comment type="caution">
    <text evidence="10">The sequence shown here is derived from an EMBL/GenBank/DDBJ whole genome shotgun (WGS) entry which is preliminary data.</text>
</comment>
<comment type="catalytic activity">
    <reaction evidence="7 8">
        <text>CMP + ATP = CDP + ADP</text>
        <dbReference type="Rhea" id="RHEA:11600"/>
        <dbReference type="ChEBI" id="CHEBI:30616"/>
        <dbReference type="ChEBI" id="CHEBI:58069"/>
        <dbReference type="ChEBI" id="CHEBI:60377"/>
        <dbReference type="ChEBI" id="CHEBI:456216"/>
        <dbReference type="EC" id="2.7.4.25"/>
    </reaction>
</comment>
<feature type="domain" description="Cytidylate kinase" evidence="9">
    <location>
        <begin position="7"/>
        <end position="217"/>
    </location>
</feature>
<dbReference type="GO" id="GO:0005524">
    <property type="term" value="F:ATP binding"/>
    <property type="evidence" value="ECO:0007669"/>
    <property type="project" value="UniProtKB-UniRule"/>
</dbReference>
<dbReference type="Gene3D" id="3.40.50.300">
    <property type="entry name" value="P-loop containing nucleotide triphosphate hydrolases"/>
    <property type="match status" value="1"/>
</dbReference>
<keyword evidence="5 8" id="KW-0067">ATP-binding</keyword>
<gene>
    <name evidence="8" type="primary">cmk</name>
    <name evidence="10" type="ORF">BHF68_09785</name>
</gene>
<comment type="similarity">
    <text evidence="1 8">Belongs to the cytidylate kinase family. Type 1 subfamily.</text>
</comment>
<comment type="subcellular location">
    <subcellularLocation>
        <location evidence="8">Cytoplasm</location>
    </subcellularLocation>
</comment>
<dbReference type="GO" id="GO:0005737">
    <property type="term" value="C:cytoplasm"/>
    <property type="evidence" value="ECO:0007669"/>
    <property type="project" value="UniProtKB-SubCell"/>
</dbReference>
<dbReference type="HAMAP" id="MF_00238">
    <property type="entry name" value="Cytidyl_kinase_type1"/>
    <property type="match status" value="1"/>
</dbReference>
<evidence type="ECO:0000256" key="3">
    <source>
        <dbReference type="ARBA" id="ARBA00022741"/>
    </source>
</evidence>
<evidence type="ECO:0000256" key="7">
    <source>
        <dbReference type="ARBA" id="ARBA00048478"/>
    </source>
</evidence>
<proteinExistence type="inferred from homology"/>
<evidence type="ECO:0000256" key="6">
    <source>
        <dbReference type="ARBA" id="ARBA00047615"/>
    </source>
</evidence>
<evidence type="ECO:0000259" key="9">
    <source>
        <dbReference type="Pfam" id="PF02224"/>
    </source>
</evidence>
<evidence type="ECO:0000313" key="11">
    <source>
        <dbReference type="Proteomes" id="UP000094296"/>
    </source>
</evidence>
<dbReference type="Proteomes" id="UP000094296">
    <property type="component" value="Unassembled WGS sequence"/>
</dbReference>
<keyword evidence="2 8" id="KW-0808">Transferase</keyword>
<dbReference type="InterPro" id="IPR011994">
    <property type="entry name" value="Cytidylate_kinase_dom"/>
</dbReference>
<dbReference type="GO" id="GO:0036430">
    <property type="term" value="F:CMP kinase activity"/>
    <property type="evidence" value="ECO:0007669"/>
    <property type="project" value="RHEA"/>
</dbReference>
<keyword evidence="4 8" id="KW-0418">Kinase</keyword>
<keyword evidence="11" id="KW-1185">Reference proteome</keyword>
<evidence type="ECO:0000256" key="4">
    <source>
        <dbReference type="ARBA" id="ARBA00022777"/>
    </source>
</evidence>
<comment type="catalytic activity">
    <reaction evidence="6 8">
        <text>dCMP + ATP = dCDP + ADP</text>
        <dbReference type="Rhea" id="RHEA:25094"/>
        <dbReference type="ChEBI" id="CHEBI:30616"/>
        <dbReference type="ChEBI" id="CHEBI:57566"/>
        <dbReference type="ChEBI" id="CHEBI:58593"/>
        <dbReference type="ChEBI" id="CHEBI:456216"/>
        <dbReference type="EC" id="2.7.4.25"/>
    </reaction>
</comment>
<keyword evidence="8" id="KW-0963">Cytoplasm</keyword>
<evidence type="ECO:0000256" key="1">
    <source>
        <dbReference type="ARBA" id="ARBA00009427"/>
    </source>
</evidence>
<dbReference type="EC" id="2.7.4.25" evidence="8"/>
<dbReference type="Pfam" id="PF02224">
    <property type="entry name" value="Cytidylate_kin"/>
    <property type="match status" value="1"/>
</dbReference>
<protein>
    <recommendedName>
        <fullName evidence="8">Cytidylate kinase</fullName>
        <shortName evidence="8">CK</shortName>
        <ecNumber evidence="8">2.7.4.25</ecNumber>
    </recommendedName>
    <alternativeName>
        <fullName evidence="8">Cytidine monophosphate kinase</fullName>
        <shortName evidence="8">CMP kinase</shortName>
    </alternativeName>
</protein>
<dbReference type="InterPro" id="IPR027417">
    <property type="entry name" value="P-loop_NTPase"/>
</dbReference>
<evidence type="ECO:0000256" key="5">
    <source>
        <dbReference type="ARBA" id="ARBA00022840"/>
    </source>
</evidence>
<organism evidence="10 11">
    <name type="scientific">Desulfuribacillus alkaliarsenatis</name>
    <dbReference type="NCBI Taxonomy" id="766136"/>
    <lineage>
        <taxon>Bacteria</taxon>
        <taxon>Bacillati</taxon>
        <taxon>Bacillota</taxon>
        <taxon>Desulfuribacillia</taxon>
        <taxon>Desulfuribacillales</taxon>
        <taxon>Desulfuribacillaceae</taxon>
        <taxon>Desulfuribacillus</taxon>
    </lineage>
</organism>
<dbReference type="CDD" id="cd02020">
    <property type="entry name" value="CMPK"/>
    <property type="match status" value="1"/>
</dbReference>
<name>A0A1E5FZM2_9FIRM</name>
<dbReference type="GO" id="GO:0036431">
    <property type="term" value="F:dCMP kinase activity"/>
    <property type="evidence" value="ECO:0007669"/>
    <property type="project" value="InterPro"/>
</dbReference>
<sequence>MSSPLNIAIDGPAGAGKSTVAKKLADKLGAEYTYIDTGALYRAIAYQAIKFNTDLYNEEAVYEIAKSTKLAFDSNNNVLINGEEKSEEIRTPEVSNNVSQVATYPKIRNHILILLRKLAMDGGVVMDGRDIGSFVIPTADVKIFLTADIDQRAKRRASELQQKNFDVDIKVLKQEILLRDQKDSEREQAPLIQAPDAILLDTTNLSINEVVEEINDVCEKVLRSRHVKE</sequence>
<dbReference type="STRING" id="766136.BHF68_09785"/>
<dbReference type="EMBL" id="MIJE01000033">
    <property type="protein sequence ID" value="OEF96027.1"/>
    <property type="molecule type" value="Genomic_DNA"/>
</dbReference>
<keyword evidence="3 8" id="KW-0547">Nucleotide-binding</keyword>
<dbReference type="NCBIfam" id="TIGR00017">
    <property type="entry name" value="cmk"/>
    <property type="match status" value="1"/>
</dbReference>
<dbReference type="InterPro" id="IPR003136">
    <property type="entry name" value="Cytidylate_kin"/>
</dbReference>
<dbReference type="SUPFAM" id="SSF52540">
    <property type="entry name" value="P-loop containing nucleoside triphosphate hydrolases"/>
    <property type="match status" value="1"/>
</dbReference>
<dbReference type="AlphaFoldDB" id="A0A1E5FZM2"/>